<dbReference type="Pfam" id="PF00155">
    <property type="entry name" value="Aminotran_1_2"/>
    <property type="match status" value="1"/>
</dbReference>
<dbReference type="SUPFAM" id="SSF53383">
    <property type="entry name" value="PLP-dependent transferases"/>
    <property type="match status" value="1"/>
</dbReference>
<dbReference type="CDD" id="cd00609">
    <property type="entry name" value="AAT_like"/>
    <property type="match status" value="1"/>
</dbReference>
<keyword evidence="6" id="KW-1185">Reference proteome</keyword>
<organism evidence="5 6">
    <name type="scientific">Candidatus Marinarcus aquaticus</name>
    <dbReference type="NCBI Taxonomy" id="2044504"/>
    <lineage>
        <taxon>Bacteria</taxon>
        <taxon>Pseudomonadati</taxon>
        <taxon>Campylobacterota</taxon>
        <taxon>Epsilonproteobacteria</taxon>
        <taxon>Campylobacterales</taxon>
        <taxon>Arcobacteraceae</taxon>
        <taxon>Candidatus Marinarcus</taxon>
    </lineage>
</organism>
<evidence type="ECO:0000256" key="1">
    <source>
        <dbReference type="ARBA" id="ARBA00001933"/>
    </source>
</evidence>
<dbReference type="EMBL" id="PDKN01000005">
    <property type="protein sequence ID" value="RXJ56395.1"/>
    <property type="molecule type" value="Genomic_DNA"/>
</dbReference>
<dbReference type="InterPro" id="IPR015424">
    <property type="entry name" value="PyrdxlP-dep_Trfase"/>
</dbReference>
<dbReference type="OrthoDB" id="9804474at2"/>
<gene>
    <name evidence="5" type="ORF">CRV04_08235</name>
</gene>
<keyword evidence="2" id="KW-0032">Aminotransferase</keyword>
<dbReference type="AlphaFoldDB" id="A0A4Q0XT92"/>
<keyword evidence="3" id="KW-0808">Transferase</keyword>
<dbReference type="InterPro" id="IPR015421">
    <property type="entry name" value="PyrdxlP-dep_Trfase_major"/>
</dbReference>
<dbReference type="GO" id="GO:0008483">
    <property type="term" value="F:transaminase activity"/>
    <property type="evidence" value="ECO:0007669"/>
    <property type="project" value="UniProtKB-KW"/>
</dbReference>
<evidence type="ECO:0000259" key="4">
    <source>
        <dbReference type="Pfam" id="PF00155"/>
    </source>
</evidence>
<dbReference type="Gene3D" id="3.40.640.10">
    <property type="entry name" value="Type I PLP-dependent aspartate aminotransferase-like (Major domain)"/>
    <property type="match status" value="1"/>
</dbReference>
<dbReference type="GO" id="GO:0030170">
    <property type="term" value="F:pyridoxal phosphate binding"/>
    <property type="evidence" value="ECO:0007669"/>
    <property type="project" value="InterPro"/>
</dbReference>
<dbReference type="InterPro" id="IPR004839">
    <property type="entry name" value="Aminotransferase_I/II_large"/>
</dbReference>
<evidence type="ECO:0000313" key="5">
    <source>
        <dbReference type="EMBL" id="RXJ56395.1"/>
    </source>
</evidence>
<comment type="cofactor">
    <cofactor evidence="1">
        <name>pyridoxal 5'-phosphate</name>
        <dbReference type="ChEBI" id="CHEBI:597326"/>
    </cofactor>
</comment>
<dbReference type="InterPro" id="IPR050881">
    <property type="entry name" value="LL-DAP_aminotransferase"/>
</dbReference>
<accession>A0A4Q0XT92</accession>
<feature type="domain" description="Aminotransferase class I/classII large" evidence="4">
    <location>
        <begin position="28"/>
        <end position="369"/>
    </location>
</feature>
<evidence type="ECO:0000313" key="6">
    <source>
        <dbReference type="Proteomes" id="UP000290657"/>
    </source>
</evidence>
<dbReference type="InterPro" id="IPR015422">
    <property type="entry name" value="PyrdxlP-dep_Trfase_small"/>
</dbReference>
<dbReference type="PANTHER" id="PTHR42832">
    <property type="entry name" value="AMINO ACID AMINOTRANSFERASE"/>
    <property type="match status" value="1"/>
</dbReference>
<proteinExistence type="predicted"/>
<dbReference type="Gene3D" id="3.90.1150.10">
    <property type="entry name" value="Aspartate Aminotransferase, domain 1"/>
    <property type="match status" value="1"/>
</dbReference>
<dbReference type="Proteomes" id="UP000290657">
    <property type="component" value="Unassembled WGS sequence"/>
</dbReference>
<dbReference type="NCBIfam" id="NF004494">
    <property type="entry name" value="PRK05839.1"/>
    <property type="match status" value="1"/>
</dbReference>
<evidence type="ECO:0000256" key="2">
    <source>
        <dbReference type="ARBA" id="ARBA00022576"/>
    </source>
</evidence>
<protein>
    <recommendedName>
        <fullName evidence="4">Aminotransferase class I/classII large domain-containing protein</fullName>
    </recommendedName>
</protein>
<dbReference type="PANTHER" id="PTHR42832:SF3">
    <property type="entry name" value="L-GLUTAMINE--4-(METHYLSULFANYL)-2-OXOBUTANOATE AMINOTRANSFERASE"/>
    <property type="match status" value="1"/>
</dbReference>
<evidence type="ECO:0000256" key="3">
    <source>
        <dbReference type="ARBA" id="ARBA00022679"/>
    </source>
</evidence>
<dbReference type="RefSeq" id="WP_128996368.1">
    <property type="nucleotide sequence ID" value="NZ_PDKN01000005.1"/>
</dbReference>
<reference evidence="5 6" key="1">
    <citation type="submission" date="2017-10" db="EMBL/GenBank/DDBJ databases">
        <title>Genomics of the genus Arcobacter.</title>
        <authorList>
            <person name="Perez-Cataluna A."/>
            <person name="Figueras M.J."/>
        </authorList>
    </citation>
    <scope>NUCLEOTIDE SEQUENCE [LARGE SCALE GENOMIC DNA]</scope>
    <source>
        <strain evidence="5 6">CECT 8987</strain>
    </source>
</reference>
<comment type="caution">
    <text evidence="5">The sequence shown here is derived from an EMBL/GenBank/DDBJ whole genome shotgun (WGS) entry which is preliminary data.</text>
</comment>
<name>A0A4Q0XT92_9BACT</name>
<sequence length="378" mass="42933">MNFETYPFEKLNDLLEDITSNSEYELSSLTIGEPQFDTPQFIQRSLQDSSTLLNKYPKTAGEEYLKDAMQGFIQKRFGVELSASQIIPTFGTREVLFNFPQFYLFDKTNPTIAFTNPFYQIYEGAAIASRAEIIHIDLTKENDFQPILDDETLKKCDLVILNYPNNPTSANISVDDLATWVKKAVEFDFVLINDECYSEIYFDENNKPCSVLEASIKAGNPTFKNVLALNSISKRSSAPGLRSGFIAGDEALLKEYMKYRTYVGCASPIPLQKAAATAWSDEAHVKVFQETYKENFEIAKELLGVEIPQATFYIWLEVKDELKFTQELYKEKHIKVLPGSFLGRNGMGQGYVRIALVESAQKTRKVLTRLKDFIDGQS</sequence>